<feature type="domain" description="FAD-binding" evidence="3">
    <location>
        <begin position="10"/>
        <end position="355"/>
    </location>
</feature>
<dbReference type="EMBL" id="LIUT01000006">
    <property type="protein sequence ID" value="KOR76593.1"/>
    <property type="molecule type" value="Genomic_DNA"/>
</dbReference>
<sequence length="420" mass="47567">MIINHSVKYDADVIIVGGAVAGAALACAMAKYNIRTLLLDRRKEPGSMNRGDGLQPRTLEILEQWGALPELLKYPHVKSSGIELRHPVLKTLMNIDLQPLTSSKYNYILNIPHRDIEQGLLDYADKHELIHLQRGIIVEKLLWNEKNQVNGVRVKQRNETFQYTAPIVIAADGGLSGIRQHLQIDAKRALYHHELVVLHLPRPAWFSNELRTLVNLHRDGAVVFIPLPDRQMRVTVVVPSGQASQWRKLSDEQLFEQLQKRVPELDQVPVHREGEHIYKMYRMHAEQYVKQGVALIGDAAHLTHASSGQGMNMAIQDADLLGDLLHRYFSKSISLEKAYSLYEQIRQPINEEIISRSDFMSSVVYTPNKLIHSLKMMGIFSARFIPGLRKKISGNIACGIAGIEQKETIHKSLTHALEPI</sequence>
<feature type="transmembrane region" description="Helical" evidence="2">
    <location>
        <begin position="13"/>
        <end position="34"/>
    </location>
</feature>
<gene>
    <name evidence="4" type="ORF">AM231_21780</name>
</gene>
<proteinExistence type="predicted"/>
<dbReference type="Proteomes" id="UP000036932">
    <property type="component" value="Unassembled WGS sequence"/>
</dbReference>
<dbReference type="InterPro" id="IPR050631">
    <property type="entry name" value="PheA/TfdB_FAD_monoxygenase"/>
</dbReference>
<evidence type="ECO:0000313" key="5">
    <source>
        <dbReference type="Proteomes" id="UP000036932"/>
    </source>
</evidence>
<keyword evidence="2" id="KW-0812">Transmembrane</keyword>
<dbReference type="Gene3D" id="3.50.50.60">
    <property type="entry name" value="FAD/NAD(P)-binding domain"/>
    <property type="match status" value="1"/>
</dbReference>
<dbReference type="Gene3D" id="3.30.70.2450">
    <property type="match status" value="1"/>
</dbReference>
<dbReference type="Pfam" id="PF01494">
    <property type="entry name" value="FAD_binding_3"/>
    <property type="match status" value="1"/>
</dbReference>
<evidence type="ECO:0000313" key="4">
    <source>
        <dbReference type="EMBL" id="KOR76593.1"/>
    </source>
</evidence>
<dbReference type="OrthoDB" id="9766816at2"/>
<accession>A0A0M1N354</accession>
<dbReference type="PRINTS" id="PR00420">
    <property type="entry name" value="RNGMNOXGNASE"/>
</dbReference>
<evidence type="ECO:0000256" key="2">
    <source>
        <dbReference type="SAM" id="Phobius"/>
    </source>
</evidence>
<dbReference type="PATRIC" id="fig|1705565.3.peg.469"/>
<dbReference type="AlphaFoldDB" id="A0A0M1N354"/>
<keyword evidence="1" id="KW-0560">Oxidoreductase</keyword>
<protein>
    <recommendedName>
        <fullName evidence="3">FAD-binding domain-containing protein</fullName>
    </recommendedName>
</protein>
<reference evidence="5" key="1">
    <citation type="submission" date="2015-08" db="EMBL/GenBank/DDBJ databases">
        <title>Genome sequencing project for genomic taxonomy and phylogenomics of Bacillus-like bacteria.</title>
        <authorList>
            <person name="Liu B."/>
            <person name="Wang J."/>
            <person name="Zhu Y."/>
            <person name="Liu G."/>
            <person name="Chen Q."/>
            <person name="Chen Z."/>
            <person name="Lan J."/>
            <person name="Che J."/>
            <person name="Ge C."/>
            <person name="Shi H."/>
            <person name="Pan Z."/>
            <person name="Liu X."/>
        </authorList>
    </citation>
    <scope>NUCLEOTIDE SEQUENCE [LARGE SCALE GENOMIC DNA]</scope>
    <source>
        <strain evidence="5">FJAT-22460</strain>
    </source>
</reference>
<comment type="caution">
    <text evidence="4">The sequence shown here is derived from an EMBL/GenBank/DDBJ whole genome shotgun (WGS) entry which is preliminary data.</text>
</comment>
<dbReference type="PANTHER" id="PTHR43476:SF5">
    <property type="entry name" value="FAD-DEPENDENT MONOOXYGENASE"/>
    <property type="match status" value="1"/>
</dbReference>
<dbReference type="GO" id="GO:0071949">
    <property type="term" value="F:FAD binding"/>
    <property type="evidence" value="ECO:0007669"/>
    <property type="project" value="InterPro"/>
</dbReference>
<evidence type="ECO:0000256" key="1">
    <source>
        <dbReference type="ARBA" id="ARBA00023002"/>
    </source>
</evidence>
<organism evidence="4 5">
    <name type="scientific">Paenibacillus solani</name>
    <dbReference type="NCBI Taxonomy" id="1705565"/>
    <lineage>
        <taxon>Bacteria</taxon>
        <taxon>Bacillati</taxon>
        <taxon>Bacillota</taxon>
        <taxon>Bacilli</taxon>
        <taxon>Bacillales</taxon>
        <taxon>Paenibacillaceae</taxon>
        <taxon>Paenibacillus</taxon>
    </lineage>
</organism>
<dbReference type="GO" id="GO:0016491">
    <property type="term" value="F:oxidoreductase activity"/>
    <property type="evidence" value="ECO:0007669"/>
    <property type="project" value="UniProtKB-KW"/>
</dbReference>
<name>A0A0M1N354_9BACL</name>
<keyword evidence="5" id="KW-1185">Reference proteome</keyword>
<keyword evidence="2" id="KW-1133">Transmembrane helix</keyword>
<dbReference type="InterPro" id="IPR002938">
    <property type="entry name" value="FAD-bd"/>
</dbReference>
<evidence type="ECO:0000259" key="3">
    <source>
        <dbReference type="Pfam" id="PF01494"/>
    </source>
</evidence>
<dbReference type="PANTHER" id="PTHR43476">
    <property type="entry name" value="3-(3-HYDROXY-PHENYL)PROPIONATE/3-HYDROXYCINNAMIC ACID HYDROXYLASE"/>
    <property type="match status" value="1"/>
</dbReference>
<dbReference type="SUPFAM" id="SSF51905">
    <property type="entry name" value="FAD/NAD(P)-binding domain"/>
    <property type="match status" value="1"/>
</dbReference>
<dbReference type="InterPro" id="IPR036188">
    <property type="entry name" value="FAD/NAD-bd_sf"/>
</dbReference>
<keyword evidence="2" id="KW-0472">Membrane</keyword>
<dbReference type="RefSeq" id="WP_054404487.1">
    <property type="nucleotide sequence ID" value="NZ_LIUT01000006.1"/>
</dbReference>